<feature type="binding site" evidence="3">
    <location>
        <begin position="213"/>
        <end position="216"/>
    </location>
    <ligand>
        <name>GTP</name>
        <dbReference type="ChEBI" id="CHEBI:37565"/>
    </ligand>
</feature>
<keyword evidence="3" id="KW-0862">Zinc</keyword>
<feature type="binding site" evidence="3">
    <location>
        <position position="353"/>
    </location>
    <ligand>
        <name>Zn(2+)</name>
        <dbReference type="ChEBI" id="CHEBI:29105"/>
    </ligand>
</feature>
<dbReference type="GO" id="GO:0005737">
    <property type="term" value="C:cytoplasm"/>
    <property type="evidence" value="ECO:0007669"/>
    <property type="project" value="UniProtKB-SubCell"/>
</dbReference>
<dbReference type="STRING" id="1387353.BSF38_02338"/>
<evidence type="ECO:0000256" key="2">
    <source>
        <dbReference type="ARBA" id="ARBA00023134"/>
    </source>
</evidence>
<dbReference type="GO" id="GO:0042274">
    <property type="term" value="P:ribosomal small subunit biogenesis"/>
    <property type="evidence" value="ECO:0007669"/>
    <property type="project" value="UniProtKB-UniRule"/>
</dbReference>
<reference evidence="8" key="1">
    <citation type="submission" date="2016-12" db="EMBL/GenBank/DDBJ databases">
        <title>Comparative genomics of four Isosphaeraceae planctomycetes: a common pool of plasmids and glycoside hydrolase genes.</title>
        <authorList>
            <person name="Ivanova A."/>
        </authorList>
    </citation>
    <scope>NUCLEOTIDE SEQUENCE [LARGE SCALE GENOMIC DNA]</scope>
    <source>
        <strain evidence="8">PX4</strain>
    </source>
</reference>
<feature type="binding site" evidence="3">
    <location>
        <position position="359"/>
    </location>
    <ligand>
        <name>Zn(2+)</name>
        <dbReference type="ChEBI" id="CHEBI:29105"/>
    </ligand>
</feature>
<feature type="binding site" evidence="3">
    <location>
        <position position="346"/>
    </location>
    <ligand>
        <name>Zn(2+)</name>
        <dbReference type="ChEBI" id="CHEBI:29105"/>
    </ligand>
</feature>
<keyword evidence="1 3" id="KW-0547">Nucleotide-binding</keyword>
<dbReference type="OrthoDB" id="9809485at2"/>
<keyword evidence="2 3" id="KW-0342">GTP-binding</keyword>
<gene>
    <name evidence="3 7" type="primary">rsgA</name>
    <name evidence="7" type="ORF">BSF38_02338</name>
</gene>
<dbReference type="EC" id="3.6.1.-" evidence="3"/>
<feature type="compositionally biased region" description="Basic and acidic residues" evidence="4">
    <location>
        <begin position="40"/>
        <end position="52"/>
    </location>
</feature>
<dbReference type="GO" id="GO:0019843">
    <property type="term" value="F:rRNA binding"/>
    <property type="evidence" value="ECO:0007669"/>
    <property type="project" value="UniProtKB-KW"/>
</dbReference>
<evidence type="ECO:0000313" key="7">
    <source>
        <dbReference type="EMBL" id="APW60846.1"/>
    </source>
</evidence>
<proteinExistence type="inferred from homology"/>
<dbReference type="PROSITE" id="PS50936">
    <property type="entry name" value="ENGC_GTPASE"/>
    <property type="match status" value="1"/>
</dbReference>
<keyword evidence="3" id="KW-0479">Metal-binding</keyword>
<feature type="domain" description="CP-type G" evidence="6">
    <location>
        <begin position="164"/>
        <end position="322"/>
    </location>
</feature>
<comment type="subunit">
    <text evidence="3">Monomer. Associates with 30S ribosomal subunit, binds 16S rRNA.</text>
</comment>
<comment type="subcellular location">
    <subcellularLocation>
        <location evidence="3">Cytoplasm</location>
    </subcellularLocation>
</comment>
<dbReference type="InterPro" id="IPR027417">
    <property type="entry name" value="P-loop_NTPase"/>
</dbReference>
<dbReference type="Gene3D" id="2.40.50.140">
    <property type="entry name" value="Nucleic acid-binding proteins"/>
    <property type="match status" value="1"/>
</dbReference>
<evidence type="ECO:0000256" key="4">
    <source>
        <dbReference type="SAM" id="MobiDB-lite"/>
    </source>
</evidence>
<dbReference type="Pfam" id="PF03193">
    <property type="entry name" value="RsgA_GTPase"/>
    <property type="match status" value="1"/>
</dbReference>
<dbReference type="SUPFAM" id="SSF50249">
    <property type="entry name" value="Nucleic acid-binding proteins"/>
    <property type="match status" value="1"/>
</dbReference>
<dbReference type="EMBL" id="CP019082">
    <property type="protein sequence ID" value="APW60846.1"/>
    <property type="molecule type" value="Genomic_DNA"/>
</dbReference>
<dbReference type="InterPro" id="IPR030378">
    <property type="entry name" value="G_CP_dom"/>
</dbReference>
<keyword evidence="3 7" id="KW-0378">Hydrolase</keyword>
<protein>
    <recommendedName>
        <fullName evidence="3">Small ribosomal subunit biogenesis GTPase RsgA</fullName>
        <ecNumber evidence="3">3.6.1.-</ecNumber>
    </recommendedName>
</protein>
<dbReference type="Gene3D" id="3.40.50.300">
    <property type="entry name" value="P-loop containing nucleotide triphosphate hydrolases"/>
    <property type="match status" value="1"/>
</dbReference>
<feature type="region of interest" description="Disordered" evidence="4">
    <location>
        <begin position="1"/>
        <end position="80"/>
    </location>
</feature>
<dbReference type="KEGG" id="pbor:BSF38_02338"/>
<evidence type="ECO:0000259" key="5">
    <source>
        <dbReference type="PROSITE" id="PS50936"/>
    </source>
</evidence>
<dbReference type="AlphaFoldDB" id="A0A1U7CPL5"/>
<feature type="binding site" evidence="3">
    <location>
        <position position="351"/>
    </location>
    <ligand>
        <name>Zn(2+)</name>
        <dbReference type="ChEBI" id="CHEBI:29105"/>
    </ligand>
</feature>
<keyword evidence="3" id="KW-0699">rRNA-binding</keyword>
<keyword evidence="8" id="KW-1185">Reference proteome</keyword>
<dbReference type="RefSeq" id="WP_076350782.1">
    <property type="nucleotide sequence ID" value="NZ_CP019082.1"/>
</dbReference>
<evidence type="ECO:0000313" key="8">
    <source>
        <dbReference type="Proteomes" id="UP000186309"/>
    </source>
</evidence>
<dbReference type="InterPro" id="IPR012340">
    <property type="entry name" value="NA-bd_OB-fold"/>
</dbReference>
<keyword evidence="3" id="KW-0690">Ribosome biogenesis</keyword>
<sequence length="390" mass="42838">MAKKKKIRIELNKNRQKRTRANDFTRAFENKAPASSESVSGERVRPKGEMSRHRTIMTDVAGAPGSSVSADASSGNASNRRAIDESTCLTGRVIRIHGLICIVQTDDGKTFPCHVRRVLKSMAIDGRNVVTVGDRVWFRPAGSGGDEGFIEKVEGRQGVITRGYRGRQHVLAANVDTVFIVSALAEPGLKVSLIDRYLAAAEIGGVRPVIVLNKADLVDVSLYQWVVGLYTQLGYETILTSAADGRGLDQLRTLLAQGVTAISGQSGVGKSSLLNVVQPGLNLKVREVSDWTTKGKHTTTTAELIRLEQGGYVVDTPGLRQFELWGVVPGEIEGHFIEFRPYIPLCRFPDCSHTHETRCAVKEAVYWGQIHPGRYDSYLKLYHQRPIEGS</sequence>
<evidence type="ECO:0000256" key="1">
    <source>
        <dbReference type="ARBA" id="ARBA00022741"/>
    </source>
</evidence>
<dbReference type="SUPFAM" id="SSF52540">
    <property type="entry name" value="P-loop containing nucleoside triphosphate hydrolases"/>
    <property type="match status" value="1"/>
</dbReference>
<keyword evidence="3" id="KW-0963">Cytoplasm</keyword>
<dbReference type="CDD" id="cd01854">
    <property type="entry name" value="YjeQ_EngC"/>
    <property type="match status" value="1"/>
</dbReference>
<dbReference type="GO" id="GO:0005525">
    <property type="term" value="F:GTP binding"/>
    <property type="evidence" value="ECO:0007669"/>
    <property type="project" value="UniProtKB-UniRule"/>
</dbReference>
<dbReference type="PANTHER" id="PTHR32120">
    <property type="entry name" value="SMALL RIBOSOMAL SUBUNIT BIOGENESIS GTPASE RSGA"/>
    <property type="match status" value="1"/>
</dbReference>
<dbReference type="Gene3D" id="1.10.40.50">
    <property type="entry name" value="Probable gtpase engc, domain 3"/>
    <property type="match status" value="1"/>
</dbReference>
<dbReference type="InterPro" id="IPR004881">
    <property type="entry name" value="Ribosome_biogen_GTPase_RsgA"/>
</dbReference>
<keyword evidence="3" id="KW-0694">RNA-binding</keyword>
<dbReference type="GO" id="GO:0003924">
    <property type="term" value="F:GTPase activity"/>
    <property type="evidence" value="ECO:0007669"/>
    <property type="project" value="UniProtKB-UniRule"/>
</dbReference>
<evidence type="ECO:0000256" key="3">
    <source>
        <dbReference type="HAMAP-Rule" id="MF_01820"/>
    </source>
</evidence>
<comment type="function">
    <text evidence="3">One of several proteins that assist in the late maturation steps of the functional core of the 30S ribosomal subunit. Helps release RbfA from mature subunits. May play a role in the assembly of ribosomal proteins into the subunit. Circularly permuted GTPase that catalyzes slow GTP hydrolysis, GTPase activity is stimulated by the 30S ribosomal subunit.</text>
</comment>
<dbReference type="PANTHER" id="PTHR32120:SF11">
    <property type="entry name" value="SMALL RIBOSOMAL SUBUNIT BIOGENESIS GTPASE RSGA 1, MITOCHONDRIAL-RELATED"/>
    <property type="match status" value="1"/>
</dbReference>
<dbReference type="PROSITE" id="PS51721">
    <property type="entry name" value="G_CP"/>
    <property type="match status" value="1"/>
</dbReference>
<organism evidence="7 8">
    <name type="scientific">Paludisphaera borealis</name>
    <dbReference type="NCBI Taxonomy" id="1387353"/>
    <lineage>
        <taxon>Bacteria</taxon>
        <taxon>Pseudomonadati</taxon>
        <taxon>Planctomycetota</taxon>
        <taxon>Planctomycetia</taxon>
        <taxon>Isosphaerales</taxon>
        <taxon>Isosphaeraceae</taxon>
        <taxon>Paludisphaera</taxon>
    </lineage>
</organism>
<dbReference type="HAMAP" id="MF_01820">
    <property type="entry name" value="GTPase_RsgA"/>
    <property type="match status" value="1"/>
</dbReference>
<feature type="binding site" evidence="3">
    <location>
        <begin position="264"/>
        <end position="272"/>
    </location>
    <ligand>
        <name>GTP</name>
        <dbReference type="ChEBI" id="CHEBI:37565"/>
    </ligand>
</feature>
<feature type="compositionally biased region" description="Basic and acidic residues" evidence="4">
    <location>
        <begin position="20"/>
        <end position="29"/>
    </location>
</feature>
<dbReference type="GO" id="GO:0046872">
    <property type="term" value="F:metal ion binding"/>
    <property type="evidence" value="ECO:0007669"/>
    <property type="project" value="UniProtKB-KW"/>
</dbReference>
<accession>A0A1U7CPL5</accession>
<evidence type="ECO:0000259" key="6">
    <source>
        <dbReference type="PROSITE" id="PS51721"/>
    </source>
</evidence>
<name>A0A1U7CPL5_9BACT</name>
<dbReference type="InterPro" id="IPR010914">
    <property type="entry name" value="RsgA_GTPase_dom"/>
</dbReference>
<dbReference type="Proteomes" id="UP000186309">
    <property type="component" value="Chromosome"/>
</dbReference>
<feature type="compositionally biased region" description="Polar residues" evidence="4">
    <location>
        <begin position="66"/>
        <end position="79"/>
    </location>
</feature>
<dbReference type="NCBIfam" id="TIGR00157">
    <property type="entry name" value="ribosome small subunit-dependent GTPase A"/>
    <property type="match status" value="1"/>
</dbReference>
<feature type="domain" description="EngC GTPase" evidence="5">
    <location>
        <begin position="173"/>
        <end position="320"/>
    </location>
</feature>
<comment type="similarity">
    <text evidence="3">Belongs to the TRAFAC class YlqF/YawG GTPase family. RsgA subfamily.</text>
</comment>
<comment type="cofactor">
    <cofactor evidence="3">
        <name>Zn(2+)</name>
        <dbReference type="ChEBI" id="CHEBI:29105"/>
    </cofactor>
    <text evidence="3">Binds 1 zinc ion per subunit.</text>
</comment>